<dbReference type="EnsemblPlants" id="LPERR03G18990.1">
    <property type="protein sequence ID" value="LPERR03G18990.1"/>
    <property type="gene ID" value="LPERR03G18990"/>
</dbReference>
<dbReference type="Gramene" id="LPERR03G18990.2">
    <property type="protein sequence ID" value="LPERR03G18990.2"/>
    <property type="gene ID" value="LPERR03G18990"/>
</dbReference>
<feature type="region of interest" description="Disordered" evidence="1">
    <location>
        <begin position="1"/>
        <end position="24"/>
    </location>
</feature>
<accession>A0A0D9VVH3</accession>
<dbReference type="Gramene" id="LPERR03G18990.3">
    <property type="protein sequence ID" value="LPERR03G18990.3"/>
    <property type="gene ID" value="LPERR03G18990"/>
</dbReference>
<organism evidence="2 3">
    <name type="scientific">Leersia perrieri</name>
    <dbReference type="NCBI Taxonomy" id="77586"/>
    <lineage>
        <taxon>Eukaryota</taxon>
        <taxon>Viridiplantae</taxon>
        <taxon>Streptophyta</taxon>
        <taxon>Embryophyta</taxon>
        <taxon>Tracheophyta</taxon>
        <taxon>Spermatophyta</taxon>
        <taxon>Magnoliopsida</taxon>
        <taxon>Liliopsida</taxon>
        <taxon>Poales</taxon>
        <taxon>Poaceae</taxon>
        <taxon>BOP clade</taxon>
        <taxon>Oryzoideae</taxon>
        <taxon>Oryzeae</taxon>
        <taxon>Oryzinae</taxon>
        <taxon>Leersia</taxon>
    </lineage>
</organism>
<reference evidence="2 3" key="2">
    <citation type="submission" date="2013-12" db="EMBL/GenBank/DDBJ databases">
        <authorList>
            <person name="Yu Y."/>
            <person name="Lee S."/>
            <person name="de Baynast K."/>
            <person name="Wissotski M."/>
            <person name="Liu L."/>
            <person name="Talag J."/>
            <person name="Goicoechea J."/>
            <person name="Angelova A."/>
            <person name="Jetty R."/>
            <person name="Kudrna D."/>
            <person name="Golser W."/>
            <person name="Rivera L."/>
            <person name="Zhang J."/>
            <person name="Wing R."/>
        </authorList>
    </citation>
    <scope>NUCLEOTIDE SEQUENCE</scope>
</reference>
<dbReference type="AlphaFoldDB" id="A0A0D9VVH3"/>
<name>A0A0D9VVH3_9ORYZ</name>
<evidence type="ECO:0000313" key="2">
    <source>
        <dbReference type="EnsemblPlants" id="LPERR03G18990.3"/>
    </source>
</evidence>
<keyword evidence="3" id="KW-1185">Reference proteome</keyword>
<reference evidence="2" key="3">
    <citation type="submission" date="2015-04" db="UniProtKB">
        <authorList>
            <consortium name="EnsemblPlants"/>
        </authorList>
    </citation>
    <scope>IDENTIFICATION</scope>
</reference>
<sequence>MAGIPALFPALKGKPTTRESNPCAAQKRIWIGPERQIYRPNTLQTLGKSLPSSYRWISTTRQRRIPPPETALRSSSRSPAAPPPPPRGRRRRHLLLLSSPPPPSPEQRCFLSSWSPAATPPPRGRRRRLSIAVIAPPPPSQIICRGWCTSRLSTRRRRISASGRSSSRPLISAATRSLARLDGLLRQGWQKVRLGSFC</sequence>
<dbReference type="EnsemblPlants" id="LPERR03G18990.3">
    <property type="protein sequence ID" value="LPERR03G18990.3"/>
    <property type="gene ID" value="LPERR03G18990"/>
</dbReference>
<feature type="region of interest" description="Disordered" evidence="1">
    <location>
        <begin position="54"/>
        <end position="125"/>
    </location>
</feature>
<evidence type="ECO:0000256" key="1">
    <source>
        <dbReference type="SAM" id="MobiDB-lite"/>
    </source>
</evidence>
<protein>
    <submittedName>
        <fullName evidence="2">Uncharacterized protein</fullName>
    </submittedName>
</protein>
<dbReference type="EnsemblPlants" id="LPERR03G18990.2">
    <property type="protein sequence ID" value="LPERR03G18990.2"/>
    <property type="gene ID" value="LPERR03G18990"/>
</dbReference>
<evidence type="ECO:0000313" key="3">
    <source>
        <dbReference type="Proteomes" id="UP000032180"/>
    </source>
</evidence>
<dbReference type="Gramene" id="LPERR03G18990.1">
    <property type="protein sequence ID" value="LPERR03G18990.1"/>
    <property type="gene ID" value="LPERR03G18990"/>
</dbReference>
<proteinExistence type="predicted"/>
<dbReference type="Proteomes" id="UP000032180">
    <property type="component" value="Chromosome 3"/>
</dbReference>
<reference evidence="2 3" key="1">
    <citation type="submission" date="2012-08" db="EMBL/GenBank/DDBJ databases">
        <title>Oryza genome evolution.</title>
        <authorList>
            <person name="Wing R.A."/>
        </authorList>
    </citation>
    <scope>NUCLEOTIDE SEQUENCE</scope>
</reference>
<dbReference type="HOGENOM" id="CLU_1392035_0_0_1"/>